<sequence length="454" mass="46744">MDRAHESTPTAARRDRRVQRGGAVAPASSTGPGVAPLHRLQRLAGNEATSALVVSRQTIDPATAAGGQQAGSGVGLQLPVLDAGATGATAAPAQVAEATPAPNTPPAAPAQRLLRRGSQGPDVAQLQTRLNEVGAAPVPLDPDGIFGGLTQNAVLSFQREHPPLAADGVVGPMTRERLDAEPGGGGGGTEPPGVEPPGVEPPGVEPPGVEPPGVEPPGVEPPVPATDPLLGICTIEGHGSSAAAVARAREQAVELYGGIAPANRARMEADPVTVDVIPHDKKLTDLPPYANLTGQTTFDGRIWDDVRGIRSTVDGRSRVAVAEEDLVAVPGKAASYGPGFLEAHEGGHGLQFSGLTPAQVTQLTALYTARLATHGQPTASTPEGPATAGWLSPAWYSAANKEEYFANSVAAYHAHPYSTSEHDREIYTPDWLSANDAPMYNFLQEIYARSGGTP</sequence>
<feature type="region of interest" description="Disordered" evidence="1">
    <location>
        <begin position="164"/>
        <end position="227"/>
    </location>
</feature>
<dbReference type="AlphaFoldDB" id="A0A3N2D7B4"/>
<accession>A0A3N2D7B4</accession>
<dbReference type="EMBL" id="RKHQ01000001">
    <property type="protein sequence ID" value="ROR95676.1"/>
    <property type="molecule type" value="Genomic_DNA"/>
</dbReference>
<dbReference type="Proteomes" id="UP000275356">
    <property type="component" value="Unassembled WGS sequence"/>
</dbReference>
<dbReference type="Gene3D" id="1.10.101.10">
    <property type="entry name" value="PGBD-like superfamily/PGBD"/>
    <property type="match status" value="1"/>
</dbReference>
<evidence type="ECO:0000313" key="4">
    <source>
        <dbReference type="Proteomes" id="UP000275356"/>
    </source>
</evidence>
<evidence type="ECO:0000256" key="1">
    <source>
        <dbReference type="SAM" id="MobiDB-lite"/>
    </source>
</evidence>
<feature type="domain" description="Peptidoglycan binding-like" evidence="2">
    <location>
        <begin position="119"/>
        <end position="178"/>
    </location>
</feature>
<evidence type="ECO:0000259" key="2">
    <source>
        <dbReference type="Pfam" id="PF01471"/>
    </source>
</evidence>
<organism evidence="3 4">
    <name type="scientific">Salana multivorans</name>
    <dbReference type="NCBI Taxonomy" id="120377"/>
    <lineage>
        <taxon>Bacteria</taxon>
        <taxon>Bacillati</taxon>
        <taxon>Actinomycetota</taxon>
        <taxon>Actinomycetes</taxon>
        <taxon>Micrococcales</taxon>
        <taxon>Beutenbergiaceae</taxon>
        <taxon>Salana</taxon>
    </lineage>
</organism>
<evidence type="ECO:0000313" key="3">
    <source>
        <dbReference type="EMBL" id="ROR95676.1"/>
    </source>
</evidence>
<dbReference type="SUPFAM" id="SSF47090">
    <property type="entry name" value="PGBD-like"/>
    <property type="match status" value="1"/>
</dbReference>
<dbReference type="OrthoDB" id="5066592at2"/>
<protein>
    <submittedName>
        <fullName evidence="3">Putative peptidoglycan binding protein</fullName>
    </submittedName>
</protein>
<dbReference type="Pfam" id="PF01471">
    <property type="entry name" value="PG_binding_1"/>
    <property type="match status" value="1"/>
</dbReference>
<dbReference type="RefSeq" id="WP_123737962.1">
    <property type="nucleotide sequence ID" value="NZ_RKHQ01000001.1"/>
</dbReference>
<comment type="caution">
    <text evidence="3">The sequence shown here is derived from an EMBL/GenBank/DDBJ whole genome shotgun (WGS) entry which is preliminary data.</text>
</comment>
<feature type="compositionally biased region" description="Low complexity" evidence="1">
    <location>
        <begin position="91"/>
        <end position="101"/>
    </location>
</feature>
<reference evidence="3 4" key="1">
    <citation type="submission" date="2018-11" db="EMBL/GenBank/DDBJ databases">
        <title>Sequencing the genomes of 1000 actinobacteria strains.</title>
        <authorList>
            <person name="Klenk H.-P."/>
        </authorList>
    </citation>
    <scope>NUCLEOTIDE SEQUENCE [LARGE SCALE GENOMIC DNA]</scope>
    <source>
        <strain evidence="3 4">DSM 13521</strain>
    </source>
</reference>
<dbReference type="InterPro" id="IPR002477">
    <property type="entry name" value="Peptidoglycan-bd-like"/>
</dbReference>
<dbReference type="InterPro" id="IPR036365">
    <property type="entry name" value="PGBD-like_sf"/>
</dbReference>
<keyword evidence="4" id="KW-1185">Reference proteome</keyword>
<feature type="region of interest" description="Disordered" evidence="1">
    <location>
        <begin position="1"/>
        <end position="35"/>
    </location>
</feature>
<feature type="region of interest" description="Disordered" evidence="1">
    <location>
        <begin position="91"/>
        <end position="110"/>
    </location>
</feature>
<gene>
    <name evidence="3" type="ORF">EDD28_0238</name>
</gene>
<name>A0A3N2D7B4_9MICO</name>
<dbReference type="InterPro" id="IPR036366">
    <property type="entry name" value="PGBDSf"/>
</dbReference>
<feature type="compositionally biased region" description="Pro residues" evidence="1">
    <location>
        <begin position="193"/>
        <end position="225"/>
    </location>
</feature>
<proteinExistence type="predicted"/>